<name>A0A6J7NQ78_9ZZZZ</name>
<reference evidence="1" key="1">
    <citation type="submission" date="2020-05" db="EMBL/GenBank/DDBJ databases">
        <authorList>
            <person name="Chiriac C."/>
            <person name="Salcher M."/>
            <person name="Ghai R."/>
            <person name="Kavagutti S V."/>
        </authorList>
    </citation>
    <scope>NUCLEOTIDE SEQUENCE</scope>
</reference>
<gene>
    <name evidence="1" type="ORF">UFOPK3974_01034</name>
</gene>
<sequence length="66" mass="7349">MAVNPNRFCWVISVTDEDLLSGEHDLDRVAVPLDVEGTIWLEVLKEVDACKVACRVVDMHVLRAGV</sequence>
<organism evidence="1">
    <name type="scientific">freshwater metagenome</name>
    <dbReference type="NCBI Taxonomy" id="449393"/>
    <lineage>
        <taxon>unclassified sequences</taxon>
        <taxon>metagenomes</taxon>
        <taxon>ecological metagenomes</taxon>
    </lineage>
</organism>
<proteinExistence type="predicted"/>
<protein>
    <submittedName>
        <fullName evidence="1">Unannotated protein</fullName>
    </submittedName>
</protein>
<dbReference type="AlphaFoldDB" id="A0A6J7NQ78"/>
<accession>A0A6J7NQ78</accession>
<dbReference type="EMBL" id="CAFBOR010000143">
    <property type="protein sequence ID" value="CAB4992939.1"/>
    <property type="molecule type" value="Genomic_DNA"/>
</dbReference>
<evidence type="ECO:0000313" key="1">
    <source>
        <dbReference type="EMBL" id="CAB4992939.1"/>
    </source>
</evidence>